<feature type="domain" description="DUF4145" evidence="1">
    <location>
        <begin position="172"/>
        <end position="252"/>
    </location>
</feature>
<sequence>MNSQLWKSISDFVELNEYPKLPCPFCHEVELTIDKNSVQSRALSKNYEKSAPSRHFQSVKNKLSQEISEQKNTIKEMYDENKLLGVLLGAGLVFTRLNQPNYEFHKFIAFMSCQSCGDNVAVNGLAQIHNKTRQDQVQLVPIYKIEHFSTPIPLFKIDSSVPTKIQLELLGAFSYFHIDTNSSANKLRRAIEHFCRELNGGNAKLAHQIQKLKKTYPLEADLLDTLRLVGNEGTHSDGVDEDDLLTAFRIFEEVLTIFKKQEILNEMKLNQKILTDKFDKKMLTDENVVSTQ</sequence>
<dbReference type="AlphaFoldDB" id="A0A7V1GDU1"/>
<dbReference type="EMBL" id="DRGM01000049">
    <property type="protein sequence ID" value="HEA15759.1"/>
    <property type="molecule type" value="Genomic_DNA"/>
</dbReference>
<dbReference type="Pfam" id="PF13643">
    <property type="entry name" value="DUF4145"/>
    <property type="match status" value="1"/>
</dbReference>
<name>A0A7V1GDU1_9GAMM</name>
<reference evidence="2" key="1">
    <citation type="journal article" date="2020" name="mSystems">
        <title>Genome- and Community-Level Interaction Insights into Carbon Utilization and Element Cycling Functions of Hydrothermarchaeota in Hydrothermal Sediment.</title>
        <authorList>
            <person name="Zhou Z."/>
            <person name="Liu Y."/>
            <person name="Xu W."/>
            <person name="Pan J."/>
            <person name="Luo Z.H."/>
            <person name="Li M."/>
        </authorList>
    </citation>
    <scope>NUCLEOTIDE SEQUENCE [LARGE SCALE GENOMIC DNA]</scope>
    <source>
        <strain evidence="2">HyVt-346</strain>
    </source>
</reference>
<comment type="caution">
    <text evidence="2">The sequence shown here is derived from an EMBL/GenBank/DDBJ whole genome shotgun (WGS) entry which is preliminary data.</text>
</comment>
<gene>
    <name evidence="2" type="ORF">ENH88_04775</name>
</gene>
<evidence type="ECO:0000313" key="2">
    <source>
        <dbReference type="EMBL" id="HEA15759.1"/>
    </source>
</evidence>
<dbReference type="RefSeq" id="WP_304180233.1">
    <property type="nucleotide sequence ID" value="NZ_DRGM01000049.1"/>
</dbReference>
<dbReference type="InterPro" id="IPR025285">
    <property type="entry name" value="DUF4145"/>
</dbReference>
<accession>A0A7V1GDU1</accession>
<proteinExistence type="predicted"/>
<protein>
    <submittedName>
        <fullName evidence="2">DUF4145 domain-containing protein</fullName>
    </submittedName>
</protein>
<dbReference type="Proteomes" id="UP000886188">
    <property type="component" value="Unassembled WGS sequence"/>
</dbReference>
<evidence type="ECO:0000259" key="1">
    <source>
        <dbReference type="Pfam" id="PF13643"/>
    </source>
</evidence>
<organism evidence="2">
    <name type="scientific">Pseudoalteromonas prydzensis</name>
    <dbReference type="NCBI Taxonomy" id="182141"/>
    <lineage>
        <taxon>Bacteria</taxon>
        <taxon>Pseudomonadati</taxon>
        <taxon>Pseudomonadota</taxon>
        <taxon>Gammaproteobacteria</taxon>
        <taxon>Alteromonadales</taxon>
        <taxon>Pseudoalteromonadaceae</taxon>
        <taxon>Pseudoalteromonas</taxon>
    </lineage>
</organism>